<organism evidence="8 9">
    <name type="scientific">Lojkania enalia</name>
    <dbReference type="NCBI Taxonomy" id="147567"/>
    <lineage>
        <taxon>Eukaryota</taxon>
        <taxon>Fungi</taxon>
        <taxon>Dikarya</taxon>
        <taxon>Ascomycota</taxon>
        <taxon>Pezizomycotina</taxon>
        <taxon>Dothideomycetes</taxon>
        <taxon>Pleosporomycetidae</taxon>
        <taxon>Pleosporales</taxon>
        <taxon>Pleosporales incertae sedis</taxon>
        <taxon>Lojkania</taxon>
    </lineage>
</organism>
<protein>
    <recommendedName>
        <fullName evidence="7">EXPERA domain-containing protein</fullName>
    </recommendedName>
</protein>
<dbReference type="AlphaFoldDB" id="A0A9P4K7L0"/>
<dbReference type="PROSITE" id="PS51751">
    <property type="entry name" value="EXPERA"/>
    <property type="match status" value="1"/>
</dbReference>
<feature type="domain" description="EXPERA" evidence="7">
    <location>
        <begin position="8"/>
        <end position="141"/>
    </location>
</feature>
<feature type="transmembrane region" description="Helical" evidence="6">
    <location>
        <begin position="67"/>
        <end position="86"/>
    </location>
</feature>
<sequence>MSILKRKRDLVYLLFFVVHVVVMLAFDLTSYYPPSLKPAWMTEIRTWYHAKYGDRFFDPGASVPPFFPLYTLLELTLHLPLSLWLIPALLRNDPRLPLAMLVFGLETAMSTVTCLVEMWSWGELTLFMTVDSYARLDRIIAKSKGLEPVTKKDL</sequence>
<evidence type="ECO:0000259" key="7">
    <source>
        <dbReference type="PROSITE" id="PS51751"/>
    </source>
</evidence>
<dbReference type="GO" id="GO:0016020">
    <property type="term" value="C:membrane"/>
    <property type="evidence" value="ECO:0007669"/>
    <property type="project" value="UniProtKB-SubCell"/>
</dbReference>
<dbReference type="PANTHER" id="PTHR31204:SF1">
    <property type="entry name" value="SIGMA INTRACELLULAR RECEPTOR 2"/>
    <property type="match status" value="1"/>
</dbReference>
<dbReference type="Pfam" id="PF05241">
    <property type="entry name" value="EBP"/>
    <property type="match status" value="1"/>
</dbReference>
<dbReference type="OrthoDB" id="433124at2759"/>
<evidence type="ECO:0000256" key="3">
    <source>
        <dbReference type="ARBA" id="ARBA00022989"/>
    </source>
</evidence>
<proteinExistence type="predicted"/>
<dbReference type="InterPro" id="IPR033118">
    <property type="entry name" value="EXPERA"/>
</dbReference>
<dbReference type="PANTHER" id="PTHR31204">
    <property type="entry name" value="SIGMA INTRACELLULAR RECEPTOR 2"/>
    <property type="match status" value="1"/>
</dbReference>
<reference evidence="9" key="1">
    <citation type="journal article" date="2020" name="Stud. Mycol.">
        <title>101 Dothideomycetes genomes: A test case for predicting lifestyles and emergence of pathogens.</title>
        <authorList>
            <person name="Haridas S."/>
            <person name="Albert R."/>
            <person name="Binder M."/>
            <person name="Bloem J."/>
            <person name="LaButti K."/>
            <person name="Salamov A."/>
            <person name="Andreopoulos B."/>
            <person name="Baker S."/>
            <person name="Barry K."/>
            <person name="Bills G."/>
            <person name="Bluhm B."/>
            <person name="Cannon C."/>
            <person name="Castanera R."/>
            <person name="Culley D."/>
            <person name="Daum C."/>
            <person name="Ezra D."/>
            <person name="Gonzalez J."/>
            <person name="Henrissat B."/>
            <person name="Kuo A."/>
            <person name="Liang C."/>
            <person name="Lipzen A."/>
            <person name="Lutzoni F."/>
            <person name="Magnuson J."/>
            <person name="Mondo S."/>
            <person name="Nolan M."/>
            <person name="Ohm R."/>
            <person name="Pangilinan J."/>
            <person name="Park H.-J."/>
            <person name="Ramirez L."/>
            <person name="Alfaro M."/>
            <person name="Sun H."/>
            <person name="Tritt A."/>
            <person name="Yoshinaga Y."/>
            <person name="Zwiers L.-H."/>
            <person name="Turgeon B."/>
            <person name="Goodwin S."/>
            <person name="Spatafora J."/>
            <person name="Crous P."/>
            <person name="Grigoriev I."/>
        </authorList>
    </citation>
    <scope>NUCLEOTIDE SEQUENCE [LARGE SCALE GENOMIC DNA]</scope>
    <source>
        <strain evidence="9">CBS 304.66</strain>
    </source>
</reference>
<name>A0A9P4K7L0_9PLEO</name>
<evidence type="ECO:0000256" key="4">
    <source>
        <dbReference type="ARBA" id="ARBA00023136"/>
    </source>
</evidence>
<feature type="transmembrane region" description="Helical" evidence="6">
    <location>
        <begin position="12"/>
        <end position="32"/>
    </location>
</feature>
<keyword evidence="4 5" id="KW-0472">Membrane</keyword>
<feature type="transmembrane region" description="Helical" evidence="6">
    <location>
        <begin position="98"/>
        <end position="121"/>
    </location>
</feature>
<comment type="subcellular location">
    <subcellularLocation>
        <location evidence="1">Membrane</location>
        <topology evidence="1">Multi-pass membrane protein</topology>
    </subcellularLocation>
</comment>
<evidence type="ECO:0000256" key="1">
    <source>
        <dbReference type="ARBA" id="ARBA00004141"/>
    </source>
</evidence>
<evidence type="ECO:0000256" key="2">
    <source>
        <dbReference type="ARBA" id="ARBA00022692"/>
    </source>
</evidence>
<dbReference type="InterPro" id="IPR051987">
    <property type="entry name" value="Sigma-2_receptor-like"/>
</dbReference>
<evidence type="ECO:0000256" key="6">
    <source>
        <dbReference type="SAM" id="Phobius"/>
    </source>
</evidence>
<keyword evidence="3 5" id="KW-1133">Transmembrane helix</keyword>
<evidence type="ECO:0000256" key="5">
    <source>
        <dbReference type="PROSITE-ProRule" id="PRU01087"/>
    </source>
</evidence>
<gene>
    <name evidence="8" type="ORF">CC78DRAFT_580826</name>
</gene>
<keyword evidence="2 5" id="KW-0812">Transmembrane</keyword>
<dbReference type="Proteomes" id="UP000800093">
    <property type="component" value="Unassembled WGS sequence"/>
</dbReference>
<accession>A0A9P4K7L0</accession>
<dbReference type="GO" id="GO:0005783">
    <property type="term" value="C:endoplasmic reticulum"/>
    <property type="evidence" value="ECO:0007669"/>
    <property type="project" value="TreeGrafter"/>
</dbReference>
<keyword evidence="9" id="KW-1185">Reference proteome</keyword>
<dbReference type="EMBL" id="ML986619">
    <property type="protein sequence ID" value="KAF2264082.1"/>
    <property type="molecule type" value="Genomic_DNA"/>
</dbReference>
<evidence type="ECO:0000313" key="9">
    <source>
        <dbReference type="Proteomes" id="UP000800093"/>
    </source>
</evidence>
<evidence type="ECO:0000313" key="8">
    <source>
        <dbReference type="EMBL" id="KAF2264082.1"/>
    </source>
</evidence>
<comment type="caution">
    <text evidence="8">The sequence shown here is derived from an EMBL/GenBank/DDBJ whole genome shotgun (WGS) entry which is preliminary data.</text>
</comment>